<dbReference type="PANTHER" id="PTHR21248">
    <property type="entry name" value="CARDIOLIPIN SYNTHASE"/>
    <property type="match status" value="1"/>
</dbReference>
<protein>
    <recommendedName>
        <fullName evidence="1">PLD phosphodiesterase domain-containing protein</fullName>
    </recommendedName>
</protein>
<dbReference type="GO" id="GO:0030572">
    <property type="term" value="F:phosphatidyltransferase activity"/>
    <property type="evidence" value="ECO:0007669"/>
    <property type="project" value="UniProtKB-ARBA"/>
</dbReference>
<dbReference type="EMBL" id="CP038033">
    <property type="protein sequence ID" value="QBQ54021.1"/>
    <property type="molecule type" value="Genomic_DNA"/>
</dbReference>
<feature type="domain" description="PLD phosphodiesterase" evidence="1">
    <location>
        <begin position="104"/>
        <end position="131"/>
    </location>
</feature>
<evidence type="ECO:0000259" key="1">
    <source>
        <dbReference type="PROSITE" id="PS50035"/>
    </source>
</evidence>
<dbReference type="GO" id="GO:0032049">
    <property type="term" value="P:cardiolipin biosynthetic process"/>
    <property type="evidence" value="ECO:0007669"/>
    <property type="project" value="UniProtKB-ARBA"/>
</dbReference>
<proteinExistence type="predicted"/>
<accession>A0A4P7BVS6</accession>
<dbReference type="SUPFAM" id="SSF56024">
    <property type="entry name" value="Phospholipase D/nuclease"/>
    <property type="match status" value="2"/>
</dbReference>
<evidence type="ECO:0000313" key="2">
    <source>
        <dbReference type="EMBL" id="QBQ54021.1"/>
    </source>
</evidence>
<keyword evidence="3" id="KW-1185">Reference proteome</keyword>
<dbReference type="InterPro" id="IPR001736">
    <property type="entry name" value="PLipase_D/transphosphatidylase"/>
</dbReference>
<dbReference type="InterPro" id="IPR025202">
    <property type="entry name" value="PLD-like_dom"/>
</dbReference>
<dbReference type="Gene3D" id="3.30.870.10">
    <property type="entry name" value="Endonuclease Chain A"/>
    <property type="match status" value="2"/>
</dbReference>
<dbReference type="CDD" id="cd09110">
    <property type="entry name" value="PLDc_CLS_1"/>
    <property type="match status" value="1"/>
</dbReference>
<dbReference type="PANTHER" id="PTHR21248:SF22">
    <property type="entry name" value="PHOSPHOLIPASE D"/>
    <property type="match status" value="1"/>
</dbReference>
<reference evidence="2 3" key="1">
    <citation type="submission" date="2019-03" db="EMBL/GenBank/DDBJ databases">
        <title>The genome sequence of Nitrosococcus wardiae strain D1FHST reveals the archetypal metabolic capacity of ammonia-oxidizing Gammaproteobacteria.</title>
        <authorList>
            <person name="Wang L."/>
            <person name="Lim C.K."/>
            <person name="Hanson T.E."/>
            <person name="Dang H."/>
            <person name="Klotz M.G."/>
        </authorList>
    </citation>
    <scope>NUCLEOTIDE SEQUENCE [LARGE SCALE GENOMIC DNA]</scope>
    <source>
        <strain evidence="2 3">D1FHS</strain>
    </source>
</reference>
<dbReference type="PROSITE" id="PS50035">
    <property type="entry name" value="PLD"/>
    <property type="match status" value="1"/>
</dbReference>
<dbReference type="Proteomes" id="UP000294325">
    <property type="component" value="Chromosome"/>
</dbReference>
<dbReference type="Pfam" id="PF13091">
    <property type="entry name" value="PLDc_2"/>
    <property type="match status" value="2"/>
</dbReference>
<dbReference type="RefSeq" id="WP_134357029.1">
    <property type="nucleotide sequence ID" value="NZ_CP038033.1"/>
</dbReference>
<evidence type="ECO:0000313" key="3">
    <source>
        <dbReference type="Proteomes" id="UP000294325"/>
    </source>
</evidence>
<gene>
    <name evidence="2" type="ORF">E3U44_05510</name>
</gene>
<name>A0A4P7BVS6_9GAMM</name>
<dbReference type="OrthoDB" id="9762009at2"/>
<dbReference type="AlphaFoldDB" id="A0A4P7BVS6"/>
<sequence>MSPLFRNKFKVLKNGEIFYPRIAEVISQARRHIEIENYIFEPGQVADWILLQIRERLQQGISVKLLTDRIGSHRTPRKTFRLIEEAGGDFKWYRPLSWRTPLWFNNRNHRNLIIVDDQIGFMGGAGISDRWLTGNRHLPRWRDTMLEVRGHLVPVLKNAFEDHWWEATHHHLFSAHSKSNPYSNSSLSQDNEAIIIKSGNSGQSTQNSGFIFRRLIQNARKCIFVTNPYFLPGDPMTSEIKKASESGVMIKVVTAGKHADHPFIRWAARSHYSELIDSGVEIYEYTPTMIHAKTMMIDD</sequence>
<dbReference type="KEGG" id="nwr:E3U44_05510"/>
<organism evidence="2 3">
    <name type="scientific">Nitrosococcus wardiae</name>
    <dbReference type="NCBI Taxonomy" id="1814290"/>
    <lineage>
        <taxon>Bacteria</taxon>
        <taxon>Pseudomonadati</taxon>
        <taxon>Pseudomonadota</taxon>
        <taxon>Gammaproteobacteria</taxon>
        <taxon>Chromatiales</taxon>
        <taxon>Chromatiaceae</taxon>
        <taxon>Nitrosococcus</taxon>
    </lineage>
</organism>